<accession>A0ABV0GX61</accession>
<reference evidence="1 2" key="1">
    <citation type="journal article" date="2024" name="Appl. Microbiol. Biotechnol.">
        <title>Biosynthetic gene clusters with biotechnological applications in novel Antarctic isolates from Actinomycetota.</title>
        <authorList>
            <person name="Bruna P."/>
            <person name="Nunez-Montero K."/>
            <person name="Contreras M.J."/>
            <person name="Leal K."/>
            <person name="Garcia M."/>
            <person name="Abanto M."/>
            <person name="Barrientos L."/>
        </authorList>
    </citation>
    <scope>NUCLEOTIDE SEQUENCE [LARGE SCALE GENOMIC DNA]</scope>
    <source>
        <strain evidence="1 2">Se16.17</strain>
    </source>
</reference>
<sequence>MNIFNLGGPGAATGESGRALAPEVCSRKGCRVVAQWQLLWNNPRIHTPDRRKVWLSCTDHREWLEEYLTTRGLWKETLPFSAGQAVLNEAD</sequence>
<dbReference type="EMBL" id="JBBMFV010000004">
    <property type="protein sequence ID" value="MEO3943050.1"/>
    <property type="molecule type" value="Genomic_DNA"/>
</dbReference>
<comment type="caution">
    <text evidence="1">The sequence shown here is derived from an EMBL/GenBank/DDBJ whole genome shotgun (WGS) entry which is preliminary data.</text>
</comment>
<protein>
    <recommendedName>
        <fullName evidence="3">Acetone carboxylase</fullName>
    </recommendedName>
</protein>
<dbReference type="Proteomes" id="UP001448614">
    <property type="component" value="Unassembled WGS sequence"/>
</dbReference>
<dbReference type="RefSeq" id="WP_347783371.1">
    <property type="nucleotide sequence ID" value="NZ_JBBMFV010000004.1"/>
</dbReference>
<evidence type="ECO:0000313" key="1">
    <source>
        <dbReference type="EMBL" id="MEO3943050.1"/>
    </source>
</evidence>
<keyword evidence="2" id="KW-1185">Reference proteome</keyword>
<evidence type="ECO:0000313" key="2">
    <source>
        <dbReference type="Proteomes" id="UP001448614"/>
    </source>
</evidence>
<gene>
    <name evidence="1" type="ORF">V3C41_18430</name>
</gene>
<name>A0ABV0GX61_PAENI</name>
<organism evidence="1 2">
    <name type="scientific">Paenarthrobacter nicotinovorans</name>
    <name type="common">Arthrobacter nicotinovorans</name>
    <dbReference type="NCBI Taxonomy" id="29320"/>
    <lineage>
        <taxon>Bacteria</taxon>
        <taxon>Bacillati</taxon>
        <taxon>Actinomycetota</taxon>
        <taxon>Actinomycetes</taxon>
        <taxon>Micrococcales</taxon>
        <taxon>Micrococcaceae</taxon>
        <taxon>Paenarthrobacter</taxon>
    </lineage>
</organism>
<proteinExistence type="predicted"/>
<evidence type="ECO:0008006" key="3">
    <source>
        <dbReference type="Google" id="ProtNLM"/>
    </source>
</evidence>